<dbReference type="AlphaFoldDB" id="A0AA37WFA6"/>
<keyword evidence="2" id="KW-1185">Reference proteome</keyword>
<comment type="caution">
    <text evidence="1">The sequence shown here is derived from an EMBL/GenBank/DDBJ whole genome shotgun (WGS) entry which is preliminary data.</text>
</comment>
<evidence type="ECO:0000313" key="2">
    <source>
        <dbReference type="Proteomes" id="UP001156666"/>
    </source>
</evidence>
<sequence>MNVMQNLKILKALKRLSIYDLNRFKKFVHSPYFNQNENLEQLFDFYYDKIKKQKFDDLEKENIWKSVFKGLKFNDSKYRKYNTDLLSLLGEFLSVEQFKAQPLQESTNLLEAVIDNKMPELYNSVLKTTERLSERHLERNATYYFYQYMAEKHRFNLTSEFEKKSASKTKIQFYNIQDINDNLDYFFVAEKLRYYCSMLSWKNVIKHDVELLFIDDIVELVKQKKYYNIPTIGIYYQIYLTTIEPEDPTHYYKLKELIHKNLSLFPQQEAKHIFDAALNYCVRKVNKGKKEFNNELLNIYNEGLEQEVLLVNGEITPTSFRNICIIGLRLGDIKWVEDFIKEYSIKINQKYRDNAIKFNKARVALFKKDYDGLIDLLNEVEFDDFVYTLDSKLMLIIAFYELDNKDLAISSVNAFKVFLVRHKNIPDQYKLIFGNFNSFLEKIVKLSYDKKKLEKLKIDLLNEKSVASKNWLTEKIEELL</sequence>
<evidence type="ECO:0000313" key="1">
    <source>
        <dbReference type="EMBL" id="GLR18327.1"/>
    </source>
</evidence>
<organism evidence="1 2">
    <name type="scientific">Portibacter lacus</name>
    <dbReference type="NCBI Taxonomy" id="1099794"/>
    <lineage>
        <taxon>Bacteria</taxon>
        <taxon>Pseudomonadati</taxon>
        <taxon>Bacteroidota</taxon>
        <taxon>Saprospiria</taxon>
        <taxon>Saprospirales</taxon>
        <taxon>Haliscomenobacteraceae</taxon>
        <taxon>Portibacter</taxon>
    </lineage>
</organism>
<reference evidence="1" key="2">
    <citation type="submission" date="2023-01" db="EMBL/GenBank/DDBJ databases">
        <title>Draft genome sequence of Portibacter lacus strain NBRC 108769.</title>
        <authorList>
            <person name="Sun Q."/>
            <person name="Mori K."/>
        </authorList>
    </citation>
    <scope>NUCLEOTIDE SEQUENCE</scope>
    <source>
        <strain evidence="1">NBRC 108769</strain>
    </source>
</reference>
<dbReference type="Proteomes" id="UP001156666">
    <property type="component" value="Unassembled WGS sequence"/>
</dbReference>
<reference evidence="1" key="1">
    <citation type="journal article" date="2014" name="Int. J. Syst. Evol. Microbiol.">
        <title>Complete genome sequence of Corynebacterium casei LMG S-19264T (=DSM 44701T), isolated from a smear-ripened cheese.</title>
        <authorList>
            <consortium name="US DOE Joint Genome Institute (JGI-PGF)"/>
            <person name="Walter F."/>
            <person name="Albersmeier A."/>
            <person name="Kalinowski J."/>
            <person name="Ruckert C."/>
        </authorList>
    </citation>
    <scope>NUCLEOTIDE SEQUENCE</scope>
    <source>
        <strain evidence="1">NBRC 108769</strain>
    </source>
</reference>
<proteinExistence type="predicted"/>
<dbReference type="EMBL" id="BSOH01000020">
    <property type="protein sequence ID" value="GLR18327.1"/>
    <property type="molecule type" value="Genomic_DNA"/>
</dbReference>
<name>A0AA37WFA6_9BACT</name>
<protein>
    <submittedName>
        <fullName evidence="1">Uncharacterized protein</fullName>
    </submittedName>
</protein>
<gene>
    <name evidence="1" type="ORF">GCM10007940_29430</name>
</gene>
<accession>A0AA37WFA6</accession>